<dbReference type="Proteomes" id="UP000265431">
    <property type="component" value="Unassembled WGS sequence"/>
</dbReference>
<organism evidence="2 3">
    <name type="scientific">Henriciella barbarensis</name>
    <dbReference type="NCBI Taxonomy" id="86342"/>
    <lineage>
        <taxon>Bacteria</taxon>
        <taxon>Pseudomonadati</taxon>
        <taxon>Pseudomonadota</taxon>
        <taxon>Alphaproteobacteria</taxon>
        <taxon>Hyphomonadales</taxon>
        <taxon>Hyphomonadaceae</taxon>
        <taxon>Henriciella</taxon>
    </lineage>
</organism>
<dbReference type="EMBL" id="QWGB01000005">
    <property type="protein sequence ID" value="RIJ23713.1"/>
    <property type="molecule type" value="Genomic_DNA"/>
</dbReference>
<evidence type="ECO:0000313" key="3">
    <source>
        <dbReference type="Proteomes" id="UP000265431"/>
    </source>
</evidence>
<name>A0A399QY58_9PROT</name>
<reference evidence="2 3" key="1">
    <citation type="submission" date="2018-08" db="EMBL/GenBank/DDBJ databases">
        <title>Henriciella mobilis sp. nov., isolated from seawater.</title>
        <authorList>
            <person name="Cheng H."/>
            <person name="Wu Y.-H."/>
            <person name="Xu X.-W."/>
            <person name="Guo L.-L."/>
        </authorList>
    </citation>
    <scope>NUCLEOTIDE SEQUENCE [LARGE SCALE GENOMIC DNA]</scope>
    <source>
        <strain evidence="2 3">CCUG66934</strain>
    </source>
</reference>
<dbReference type="Pfam" id="PF00700">
    <property type="entry name" value="Flagellin_C"/>
    <property type="match status" value="1"/>
</dbReference>
<comment type="caution">
    <text evidence="2">The sequence shown here is derived from an EMBL/GenBank/DDBJ whole genome shotgun (WGS) entry which is preliminary data.</text>
</comment>
<protein>
    <recommendedName>
        <fullName evidence="1">Flagellin C-terminal domain-containing protein</fullName>
    </recommendedName>
</protein>
<dbReference type="RefSeq" id="WP_119378903.1">
    <property type="nucleotide sequence ID" value="NZ_QWGB01000005.1"/>
</dbReference>
<accession>A0A399QY58</accession>
<keyword evidence="3" id="KW-1185">Reference proteome</keyword>
<dbReference type="OrthoDB" id="7312911at2"/>
<evidence type="ECO:0000259" key="1">
    <source>
        <dbReference type="Pfam" id="PF00700"/>
    </source>
</evidence>
<gene>
    <name evidence="2" type="ORF">D1224_05485</name>
</gene>
<dbReference type="AlphaFoldDB" id="A0A399QY58"/>
<sequence length="328" mass="35299">MINNSYLANSVTTQLSRDIQSIRERIDRTSSEAVTGRTADPTSHLSGQIGRAMVANDALNKIDRDTSLLQIRESRLDITQQSLSRMQEGLAEISVRALDSLSAGSPVERTALAQDARAQLDSALMALNSRHGERFLFSGDATDKAAFGSPDDLMEDLRAIADAATDKADFDARLNAYFDLDTGDFANSFYRGSKTNSDGDAITGLDPAITQTLRNLGVLAMAAPGDGLDSLSNTETLDVIRSSADKLVQADAALTQLRAANGILQERVATGLDSLAKEKLVVNTLLEGMTSRDQYEAAAELKALEASLEASYMLTARLSQLSLMNFLR</sequence>
<dbReference type="Gene3D" id="1.20.1330.10">
    <property type="entry name" value="f41 fragment of flagellin, N-terminal domain"/>
    <property type="match status" value="1"/>
</dbReference>
<dbReference type="SUPFAM" id="SSF64518">
    <property type="entry name" value="Phase 1 flagellin"/>
    <property type="match status" value="1"/>
</dbReference>
<feature type="domain" description="Flagellin C-terminal" evidence="1">
    <location>
        <begin position="249"/>
        <end position="327"/>
    </location>
</feature>
<dbReference type="InterPro" id="IPR046358">
    <property type="entry name" value="Flagellin_C"/>
</dbReference>
<evidence type="ECO:0000313" key="2">
    <source>
        <dbReference type="EMBL" id="RIJ23713.1"/>
    </source>
</evidence>
<proteinExistence type="predicted"/>